<sequence>DQKFGGNQTAYNYLLQYFNDMGVTHIQTFSDKMLLKISGNPSLIMNAFNTSISFYNYNGKIVYGPSSKPELPLSVLPYISGIAGFSNYSSLIIRKASLGVSLVKQTVTGGKITSNGYIEPATSNGVQYIYGSNMQVANGEQTLFKEYGYPSNGVAATILWSGVYNSPTTLITKFGTLKPGQYVGPFDPTDIYTYFNETIPSWEPHSHVYGVPIGNASAPGPLASYDTTSANFENTLDLEMLGSTAPGSSIYNVYANQPSISLLDSAFSFILNPNASFKGLDNVSVISNSWGGQDSNNTIWYNDLLEAQARGITVLASSGDAGDNPSSTKYSGSNIEFPSSMAFNTFGMTAVGGTTVKLSSSLSIINQTNWYVPSSAGGPYGTSSGISSVFPEPIWQKNSLANAIINGQGRGVPDISTIGNNTLITITVNGDQYDATNATFGGTFRPSSGTSVSSPLVAGIILEINHVLNVTNETSLGFIDPIL</sequence>
<evidence type="ECO:0000259" key="8">
    <source>
        <dbReference type="PROSITE" id="PS51695"/>
    </source>
</evidence>
<dbReference type="PANTHER" id="PTHR14218:SF15">
    <property type="entry name" value="TRIPEPTIDYL-PEPTIDASE 1"/>
    <property type="match status" value="1"/>
</dbReference>
<evidence type="ECO:0000256" key="3">
    <source>
        <dbReference type="ARBA" id="ARBA00022723"/>
    </source>
</evidence>
<evidence type="ECO:0000256" key="1">
    <source>
        <dbReference type="ARBA" id="ARBA00001913"/>
    </source>
</evidence>
<evidence type="ECO:0000256" key="7">
    <source>
        <dbReference type="ARBA" id="ARBA00023145"/>
    </source>
</evidence>
<keyword evidence="3" id="KW-0479">Metal-binding</keyword>
<dbReference type="InterPro" id="IPR036852">
    <property type="entry name" value="Peptidase_S8/S53_dom_sf"/>
</dbReference>
<dbReference type="GO" id="GO:0008240">
    <property type="term" value="F:tripeptidyl-peptidase activity"/>
    <property type="evidence" value="ECO:0007669"/>
    <property type="project" value="TreeGrafter"/>
</dbReference>
<feature type="non-terminal residue" evidence="9">
    <location>
        <position position="1"/>
    </location>
</feature>
<comment type="cofactor">
    <cofactor evidence="1">
        <name>Ca(2+)</name>
        <dbReference type="ChEBI" id="CHEBI:29108"/>
    </cofactor>
</comment>
<dbReference type="Pfam" id="PF09286">
    <property type="entry name" value="Pro-kuma_activ"/>
    <property type="match status" value="1"/>
</dbReference>
<evidence type="ECO:0000256" key="4">
    <source>
        <dbReference type="ARBA" id="ARBA00022801"/>
    </source>
</evidence>
<organism evidence="9">
    <name type="scientific">mine drainage metagenome</name>
    <dbReference type="NCBI Taxonomy" id="410659"/>
    <lineage>
        <taxon>unclassified sequences</taxon>
        <taxon>metagenomes</taxon>
        <taxon>ecological metagenomes</taxon>
    </lineage>
</organism>
<feature type="non-terminal residue" evidence="9">
    <location>
        <position position="483"/>
    </location>
</feature>
<evidence type="ECO:0000313" key="9">
    <source>
        <dbReference type="EMBL" id="EQD29910.1"/>
    </source>
</evidence>
<dbReference type="PROSITE" id="PS00138">
    <property type="entry name" value="SUBTILASE_SER"/>
    <property type="match status" value="1"/>
</dbReference>
<dbReference type="EMBL" id="AUZX01015098">
    <property type="protein sequence ID" value="EQD29910.1"/>
    <property type="molecule type" value="Genomic_DNA"/>
</dbReference>
<keyword evidence="4" id="KW-0378">Hydrolase</keyword>
<dbReference type="InterPro" id="IPR023828">
    <property type="entry name" value="Peptidase_S8_Ser-AS"/>
</dbReference>
<dbReference type="InterPro" id="IPR030400">
    <property type="entry name" value="Sedolisin_dom"/>
</dbReference>
<dbReference type="Pfam" id="PF00082">
    <property type="entry name" value="Peptidase_S8"/>
    <property type="match status" value="1"/>
</dbReference>
<dbReference type="SUPFAM" id="SSF52743">
    <property type="entry name" value="Subtilisin-like"/>
    <property type="match status" value="1"/>
</dbReference>
<dbReference type="Gene3D" id="3.40.50.200">
    <property type="entry name" value="Peptidase S8/S53 domain"/>
    <property type="match status" value="1"/>
</dbReference>
<dbReference type="InterPro" id="IPR000209">
    <property type="entry name" value="Peptidase_S8/S53_dom"/>
</dbReference>
<dbReference type="GO" id="GO:0046872">
    <property type="term" value="F:metal ion binding"/>
    <property type="evidence" value="ECO:0007669"/>
    <property type="project" value="UniProtKB-KW"/>
</dbReference>
<name>T0ZJC0_9ZZZZ</name>
<keyword evidence="7" id="KW-0865">Zymogen</keyword>
<keyword evidence="5" id="KW-0720">Serine protease</keyword>
<dbReference type="PROSITE" id="PS51695">
    <property type="entry name" value="SEDOLISIN"/>
    <property type="match status" value="1"/>
</dbReference>
<dbReference type="GO" id="GO:0004252">
    <property type="term" value="F:serine-type endopeptidase activity"/>
    <property type="evidence" value="ECO:0007669"/>
    <property type="project" value="InterPro"/>
</dbReference>
<protein>
    <submittedName>
        <fullName evidence="9">Peptidase S53 propeptide</fullName>
    </submittedName>
</protein>
<dbReference type="InterPro" id="IPR050819">
    <property type="entry name" value="Tripeptidyl-peptidase_I"/>
</dbReference>
<dbReference type="SUPFAM" id="SSF54897">
    <property type="entry name" value="Protease propeptides/inhibitors"/>
    <property type="match status" value="1"/>
</dbReference>
<dbReference type="GO" id="GO:0006508">
    <property type="term" value="P:proteolysis"/>
    <property type="evidence" value="ECO:0007669"/>
    <property type="project" value="UniProtKB-KW"/>
</dbReference>
<evidence type="ECO:0000256" key="2">
    <source>
        <dbReference type="ARBA" id="ARBA00022670"/>
    </source>
</evidence>
<dbReference type="AlphaFoldDB" id="T0ZJC0"/>
<evidence type="ECO:0000256" key="5">
    <source>
        <dbReference type="ARBA" id="ARBA00022825"/>
    </source>
</evidence>
<proteinExistence type="predicted"/>
<keyword evidence="6" id="KW-0106">Calcium</keyword>
<reference evidence="9" key="2">
    <citation type="journal article" date="2014" name="ISME J.">
        <title>Microbial stratification in low pH oxic and suboxic macroscopic growths along an acid mine drainage.</title>
        <authorList>
            <person name="Mendez-Garcia C."/>
            <person name="Mesa V."/>
            <person name="Sprenger R.R."/>
            <person name="Richter M."/>
            <person name="Diez M.S."/>
            <person name="Solano J."/>
            <person name="Bargiela R."/>
            <person name="Golyshina O.V."/>
            <person name="Manteca A."/>
            <person name="Ramos J.L."/>
            <person name="Gallego J.R."/>
            <person name="Llorente I."/>
            <person name="Martins Dos Santos V.A."/>
            <person name="Jensen O.N."/>
            <person name="Pelaez A.I."/>
            <person name="Sanchez J."/>
            <person name="Ferrer M."/>
        </authorList>
    </citation>
    <scope>NUCLEOTIDE SEQUENCE</scope>
</reference>
<evidence type="ECO:0000256" key="6">
    <source>
        <dbReference type="ARBA" id="ARBA00022837"/>
    </source>
</evidence>
<dbReference type="PANTHER" id="PTHR14218">
    <property type="entry name" value="PROTEASE S8 TRIPEPTIDYL PEPTIDASE I CLN2"/>
    <property type="match status" value="1"/>
</dbReference>
<gene>
    <name evidence="9" type="ORF">B1A_20459</name>
</gene>
<keyword evidence="2" id="KW-0645">Protease</keyword>
<reference evidence="9" key="1">
    <citation type="submission" date="2013-08" db="EMBL/GenBank/DDBJ databases">
        <authorList>
            <person name="Mendez C."/>
            <person name="Richter M."/>
            <person name="Ferrer M."/>
            <person name="Sanchez J."/>
        </authorList>
    </citation>
    <scope>NUCLEOTIDE SEQUENCE</scope>
</reference>
<accession>T0ZJC0</accession>
<comment type="caution">
    <text evidence="9">The sequence shown here is derived from an EMBL/GenBank/DDBJ whole genome shotgun (WGS) entry which is preliminary data.</text>
</comment>
<dbReference type="InterPro" id="IPR015366">
    <property type="entry name" value="S53_propep"/>
</dbReference>
<feature type="domain" description="Peptidase S53" evidence="8">
    <location>
        <begin position="147"/>
        <end position="483"/>
    </location>
</feature>